<dbReference type="GO" id="GO:0008270">
    <property type="term" value="F:zinc ion binding"/>
    <property type="evidence" value="ECO:0007669"/>
    <property type="project" value="InterPro"/>
</dbReference>
<name>A0A9D4N5N8_DREPO</name>
<evidence type="ECO:0000256" key="3">
    <source>
        <dbReference type="ARBA" id="ARBA00022723"/>
    </source>
</evidence>
<feature type="binding site" evidence="8">
    <location>
        <position position="264"/>
    </location>
    <ligand>
        <name>Zn(2+)</name>
        <dbReference type="ChEBI" id="CHEBI:29105"/>
        <label>2</label>
        <note>catalytic</note>
    </ligand>
</feature>
<dbReference type="GO" id="GO:0031012">
    <property type="term" value="C:extracellular matrix"/>
    <property type="evidence" value="ECO:0007669"/>
    <property type="project" value="InterPro"/>
</dbReference>
<dbReference type="AlphaFoldDB" id="A0A9D4N5N8"/>
<evidence type="ECO:0000256" key="8">
    <source>
        <dbReference type="PIRSR" id="PIRSR621190-2"/>
    </source>
</evidence>
<dbReference type="SUPFAM" id="SSF47090">
    <property type="entry name" value="PGBD-like"/>
    <property type="match status" value="1"/>
</dbReference>
<proteinExistence type="inferred from homology"/>
<dbReference type="InterPro" id="IPR021190">
    <property type="entry name" value="Pept_M10A"/>
</dbReference>
<comment type="cofactor">
    <cofactor evidence="8">
        <name>Ca(2+)</name>
        <dbReference type="ChEBI" id="CHEBI:29108"/>
    </cofactor>
    <text evidence="8">Can bind about 5 Ca(2+) ions per subunit.</text>
</comment>
<protein>
    <recommendedName>
        <fullName evidence="10">Peptidase metallopeptidase domain-containing protein</fullName>
    </recommendedName>
</protein>
<keyword evidence="4" id="KW-0378">Hydrolase</keyword>
<gene>
    <name evidence="11" type="ORF">DPMN_012522</name>
</gene>
<dbReference type="PANTHER" id="PTHR10201">
    <property type="entry name" value="MATRIX METALLOPROTEINASE"/>
    <property type="match status" value="1"/>
</dbReference>
<dbReference type="Proteomes" id="UP000828390">
    <property type="component" value="Unassembled WGS sequence"/>
</dbReference>
<evidence type="ECO:0000313" key="12">
    <source>
        <dbReference type="Proteomes" id="UP000828390"/>
    </source>
</evidence>
<dbReference type="OrthoDB" id="406838at2759"/>
<evidence type="ECO:0000256" key="1">
    <source>
        <dbReference type="ARBA" id="ARBA00010370"/>
    </source>
</evidence>
<dbReference type="PANTHER" id="PTHR10201:SF323">
    <property type="entry name" value="MATRIX METALLOPROTEINASE-21"/>
    <property type="match status" value="1"/>
</dbReference>
<feature type="binding site" evidence="8">
    <location>
        <position position="237"/>
    </location>
    <ligand>
        <name>Zn(2+)</name>
        <dbReference type="ChEBI" id="CHEBI:29105"/>
        <label>1</label>
    </ligand>
</feature>
<feature type="active site" evidence="7">
    <location>
        <position position="261"/>
    </location>
</feature>
<accession>A0A9D4N5N8</accession>
<dbReference type="Gene3D" id="3.40.390.10">
    <property type="entry name" value="Collagenase (Catalytic Domain)"/>
    <property type="match status" value="1"/>
</dbReference>
<dbReference type="InterPro" id="IPR033739">
    <property type="entry name" value="M10A_MMP"/>
</dbReference>
<dbReference type="GO" id="GO:0030574">
    <property type="term" value="P:collagen catabolic process"/>
    <property type="evidence" value="ECO:0007669"/>
    <property type="project" value="TreeGrafter"/>
</dbReference>
<feature type="binding site" evidence="8">
    <location>
        <position position="210"/>
    </location>
    <ligand>
        <name>Zn(2+)</name>
        <dbReference type="ChEBI" id="CHEBI:29105"/>
        <label>1</label>
    </ligand>
</feature>
<reference evidence="11" key="2">
    <citation type="submission" date="2020-11" db="EMBL/GenBank/DDBJ databases">
        <authorList>
            <person name="McCartney M.A."/>
            <person name="Auch B."/>
            <person name="Kono T."/>
            <person name="Mallez S."/>
            <person name="Becker A."/>
            <person name="Gohl D.M."/>
            <person name="Silverstein K.A.T."/>
            <person name="Koren S."/>
            <person name="Bechman K.B."/>
            <person name="Herman A."/>
            <person name="Abrahante J.E."/>
            <person name="Garbe J."/>
        </authorList>
    </citation>
    <scope>NUCLEOTIDE SEQUENCE</scope>
    <source>
        <strain evidence="11">Duluth1</strain>
        <tissue evidence="11">Whole animal</tissue>
    </source>
</reference>
<dbReference type="InterPro" id="IPR002477">
    <property type="entry name" value="Peptidoglycan-bd-like"/>
</dbReference>
<dbReference type="Pfam" id="PF00413">
    <property type="entry name" value="Peptidase_M10"/>
    <property type="match status" value="1"/>
</dbReference>
<dbReference type="PRINTS" id="PR00138">
    <property type="entry name" value="MATRIXIN"/>
</dbReference>
<dbReference type="GO" id="GO:0004222">
    <property type="term" value="F:metalloendopeptidase activity"/>
    <property type="evidence" value="ECO:0007669"/>
    <property type="project" value="InterPro"/>
</dbReference>
<feature type="binding site" evidence="8">
    <location>
        <position position="242"/>
    </location>
    <ligand>
        <name>Ca(2+)</name>
        <dbReference type="ChEBI" id="CHEBI:29108"/>
        <label>3</label>
    </ligand>
</feature>
<feature type="binding site" evidence="8">
    <location>
        <position position="270"/>
    </location>
    <ligand>
        <name>Zn(2+)</name>
        <dbReference type="ChEBI" id="CHEBI:29105"/>
        <label>2</label>
        <note>catalytic</note>
    </ligand>
</feature>
<feature type="binding site" evidence="8">
    <location>
        <position position="220"/>
    </location>
    <ligand>
        <name>Ca(2+)</name>
        <dbReference type="ChEBI" id="CHEBI:29108"/>
        <label>3</label>
    </ligand>
</feature>
<dbReference type="SUPFAM" id="SSF55486">
    <property type="entry name" value="Metalloproteases ('zincins'), catalytic domain"/>
    <property type="match status" value="1"/>
</dbReference>
<evidence type="ECO:0000256" key="6">
    <source>
        <dbReference type="ARBA" id="ARBA00023049"/>
    </source>
</evidence>
<reference evidence="11" key="1">
    <citation type="journal article" date="2019" name="bioRxiv">
        <title>The Genome of the Zebra Mussel, Dreissena polymorpha: A Resource for Invasive Species Research.</title>
        <authorList>
            <person name="McCartney M.A."/>
            <person name="Auch B."/>
            <person name="Kono T."/>
            <person name="Mallez S."/>
            <person name="Zhang Y."/>
            <person name="Obille A."/>
            <person name="Becker A."/>
            <person name="Abrahante J.E."/>
            <person name="Garbe J."/>
            <person name="Badalamenti J.P."/>
            <person name="Herman A."/>
            <person name="Mangelson H."/>
            <person name="Liachko I."/>
            <person name="Sullivan S."/>
            <person name="Sone E.D."/>
            <person name="Koren S."/>
            <person name="Silverstein K.A.T."/>
            <person name="Beckman K.B."/>
            <person name="Gohl D.M."/>
        </authorList>
    </citation>
    <scope>NUCLEOTIDE SEQUENCE</scope>
    <source>
        <strain evidence="11">Duluth1</strain>
        <tissue evidence="11">Whole animal</tissue>
    </source>
</reference>
<organism evidence="11 12">
    <name type="scientific">Dreissena polymorpha</name>
    <name type="common">Zebra mussel</name>
    <name type="synonym">Mytilus polymorpha</name>
    <dbReference type="NCBI Taxonomy" id="45954"/>
    <lineage>
        <taxon>Eukaryota</taxon>
        <taxon>Metazoa</taxon>
        <taxon>Spiralia</taxon>
        <taxon>Lophotrochozoa</taxon>
        <taxon>Mollusca</taxon>
        <taxon>Bivalvia</taxon>
        <taxon>Autobranchia</taxon>
        <taxon>Heteroconchia</taxon>
        <taxon>Euheterodonta</taxon>
        <taxon>Imparidentia</taxon>
        <taxon>Neoheterodontei</taxon>
        <taxon>Myida</taxon>
        <taxon>Dreissenoidea</taxon>
        <taxon>Dreissenidae</taxon>
        <taxon>Dreissena</taxon>
    </lineage>
</organism>
<feature type="region of interest" description="Disordered" evidence="9">
    <location>
        <begin position="1"/>
        <end position="42"/>
    </location>
</feature>
<feature type="binding site" evidence="8">
    <location>
        <position position="278"/>
    </location>
    <ligand>
        <name>Zn(2+)</name>
        <dbReference type="ChEBI" id="CHEBI:29105"/>
        <label>2</label>
        <note>catalytic</note>
    </ligand>
</feature>
<dbReference type="InterPro" id="IPR006026">
    <property type="entry name" value="Peptidase_Metallo"/>
</dbReference>
<sequence length="404" mass="44138">MSSTGITVGKPTDTPSVSAPPFTGDVAVEDAVPGPSGDRRTDALGNVLRMRSHKGFGVDEYLERYGYLVTVRALSSKSATKGAKSPGDTRHDEQDRRFAIQKFQQFAQLPQTGVVDEQTIIKMQQPRCGVLDTAGSFHDPSRPLQFNAGGKWLKDVVTWKVAGFSDKLPVEQQRIAIVNSFRHWGEASRLRLEETEGDADIVLNFTSGNHGDGEYNAFDGPGGVLAHAFLPPNGAAHFDNEENWVFHEPVGAELETIVTHEIGHSLGLLHSTVRGSVMVPFYREYSRNFSIHIDDVAGLQYLYGRNEPAVVGTFSATSATTTSPIANTTPPTSAMTSKLSVTSLAVTDVPSRDQQTIVDKLCFQRISAASTDKDRNTLLFIGPARVQVLRTLHRSRLLPCFRLS</sequence>
<feature type="binding site" evidence="8">
    <location>
        <position position="242"/>
    </location>
    <ligand>
        <name>Ca(2+)</name>
        <dbReference type="ChEBI" id="CHEBI:29108"/>
        <label>1</label>
    </ligand>
</feature>
<feature type="binding site" evidence="8">
    <location>
        <position position="239"/>
    </location>
    <ligand>
        <name>Ca(2+)</name>
        <dbReference type="ChEBI" id="CHEBI:29108"/>
        <label>3</label>
    </ligand>
</feature>
<feature type="binding site" evidence="8">
    <location>
        <position position="200"/>
    </location>
    <ligand>
        <name>Ca(2+)</name>
        <dbReference type="ChEBI" id="CHEBI:29108"/>
        <label>2</label>
    </ligand>
</feature>
<dbReference type="CDD" id="cd04278">
    <property type="entry name" value="ZnMc_MMP"/>
    <property type="match status" value="1"/>
</dbReference>
<feature type="binding site" evidence="8">
    <location>
        <position position="227"/>
    </location>
    <ligand>
        <name>Zn(2+)</name>
        <dbReference type="ChEBI" id="CHEBI:29105"/>
        <label>1</label>
    </ligand>
</feature>
<evidence type="ECO:0000259" key="10">
    <source>
        <dbReference type="SMART" id="SM00235"/>
    </source>
</evidence>
<evidence type="ECO:0000313" key="11">
    <source>
        <dbReference type="EMBL" id="KAH3888486.1"/>
    </source>
</evidence>
<dbReference type="InterPro" id="IPR036365">
    <property type="entry name" value="PGBD-like_sf"/>
</dbReference>
<dbReference type="GO" id="GO:0030198">
    <property type="term" value="P:extracellular matrix organization"/>
    <property type="evidence" value="ECO:0007669"/>
    <property type="project" value="TreeGrafter"/>
</dbReference>
<dbReference type="InterPro" id="IPR024079">
    <property type="entry name" value="MetalloPept_cat_dom_sf"/>
</dbReference>
<keyword evidence="3 8" id="KW-0479">Metal-binding</keyword>
<feature type="binding site" description="in inhibited form" evidence="8">
    <location>
        <position position="128"/>
    </location>
    <ligand>
        <name>Zn(2+)</name>
        <dbReference type="ChEBI" id="CHEBI:29105"/>
        <label>2</label>
        <note>catalytic</note>
    </ligand>
</feature>
<feature type="binding site" evidence="8">
    <location>
        <position position="260"/>
    </location>
    <ligand>
        <name>Zn(2+)</name>
        <dbReference type="ChEBI" id="CHEBI:29105"/>
        <label>2</label>
        <note>catalytic</note>
    </ligand>
</feature>
<dbReference type="GO" id="GO:0006508">
    <property type="term" value="P:proteolysis"/>
    <property type="evidence" value="ECO:0007669"/>
    <property type="project" value="UniProtKB-KW"/>
</dbReference>
<evidence type="ECO:0000256" key="4">
    <source>
        <dbReference type="ARBA" id="ARBA00022801"/>
    </source>
</evidence>
<feature type="binding site" evidence="8">
    <location>
        <position position="212"/>
    </location>
    <ligand>
        <name>Zn(2+)</name>
        <dbReference type="ChEBI" id="CHEBI:29105"/>
        <label>1</label>
    </ligand>
</feature>
<keyword evidence="8" id="KW-0106">Calcium</keyword>
<dbReference type="InterPro" id="IPR001818">
    <property type="entry name" value="Pept_M10_metallopeptidase"/>
</dbReference>
<comment type="similarity">
    <text evidence="1">Belongs to the peptidase M10A family.</text>
</comment>
<keyword evidence="12" id="KW-1185">Reference proteome</keyword>
<dbReference type="EMBL" id="JAIWYP010000001">
    <property type="protein sequence ID" value="KAH3888486.1"/>
    <property type="molecule type" value="Genomic_DNA"/>
</dbReference>
<feature type="domain" description="Peptidase metallopeptidase" evidence="10">
    <location>
        <begin position="148"/>
        <end position="305"/>
    </location>
</feature>
<evidence type="ECO:0000256" key="7">
    <source>
        <dbReference type="PIRSR" id="PIRSR621190-1"/>
    </source>
</evidence>
<keyword evidence="2" id="KW-0645">Protease</keyword>
<comment type="cofactor">
    <cofactor evidence="8">
        <name>Zn(2+)</name>
        <dbReference type="ChEBI" id="CHEBI:29105"/>
    </cofactor>
    <text evidence="8">Binds 2 Zn(2+) ions per subunit.</text>
</comment>
<evidence type="ECO:0000256" key="9">
    <source>
        <dbReference type="SAM" id="MobiDB-lite"/>
    </source>
</evidence>
<dbReference type="SMART" id="SM00235">
    <property type="entry name" value="ZnMc"/>
    <property type="match status" value="1"/>
</dbReference>
<keyword evidence="5 8" id="KW-0862">Zinc</keyword>
<comment type="caution">
    <text evidence="11">The sequence shown here is derived from an EMBL/GenBank/DDBJ whole genome shotgun (WGS) entry which is preliminary data.</text>
</comment>
<dbReference type="Pfam" id="PF01471">
    <property type="entry name" value="PG_binding_1"/>
    <property type="match status" value="1"/>
</dbReference>
<evidence type="ECO:0000256" key="5">
    <source>
        <dbReference type="ARBA" id="ARBA00022833"/>
    </source>
</evidence>
<evidence type="ECO:0000256" key="2">
    <source>
        <dbReference type="ARBA" id="ARBA00022670"/>
    </source>
</evidence>
<keyword evidence="6" id="KW-0482">Metalloprotease</keyword>
<feature type="binding site" evidence="8">
    <location>
        <position position="219"/>
    </location>
    <ligand>
        <name>Ca(2+)</name>
        <dbReference type="ChEBI" id="CHEBI:29108"/>
        <label>3</label>
    </ligand>
</feature>